<dbReference type="CDD" id="cd01106">
    <property type="entry name" value="HTH_TipAL-Mta"/>
    <property type="match status" value="1"/>
</dbReference>
<evidence type="ECO:0000313" key="3">
    <source>
        <dbReference type="EMBL" id="MFB9326352.1"/>
    </source>
</evidence>
<keyword evidence="1" id="KW-0238">DNA-binding</keyword>
<dbReference type="Proteomes" id="UP001589747">
    <property type="component" value="Unassembled WGS sequence"/>
</dbReference>
<feature type="domain" description="HTH merR-type" evidence="2">
    <location>
        <begin position="1"/>
        <end position="70"/>
    </location>
</feature>
<dbReference type="RefSeq" id="WP_377493540.1">
    <property type="nucleotide sequence ID" value="NZ_JBHMDO010000017.1"/>
</dbReference>
<dbReference type="PROSITE" id="PS00552">
    <property type="entry name" value="HTH_MERR_1"/>
    <property type="match status" value="1"/>
</dbReference>
<gene>
    <name evidence="3" type="ORF">ACFFSY_10540</name>
</gene>
<dbReference type="EMBL" id="JBHMDO010000017">
    <property type="protein sequence ID" value="MFB9326352.1"/>
    <property type="molecule type" value="Genomic_DNA"/>
</dbReference>
<dbReference type="SUPFAM" id="SSF46955">
    <property type="entry name" value="Putative DNA-binding domain"/>
    <property type="match status" value="1"/>
</dbReference>
<dbReference type="Pfam" id="PF13411">
    <property type="entry name" value="MerR_1"/>
    <property type="match status" value="1"/>
</dbReference>
<evidence type="ECO:0000259" key="2">
    <source>
        <dbReference type="PROSITE" id="PS50937"/>
    </source>
</evidence>
<protein>
    <submittedName>
        <fullName evidence="3">MerR family transcriptional regulator</fullName>
    </submittedName>
</protein>
<dbReference type="PANTHER" id="PTHR30204">
    <property type="entry name" value="REDOX-CYCLING DRUG-SENSING TRANSCRIPTIONAL ACTIVATOR SOXR"/>
    <property type="match status" value="1"/>
</dbReference>
<dbReference type="InterPro" id="IPR009061">
    <property type="entry name" value="DNA-bd_dom_put_sf"/>
</dbReference>
<dbReference type="PRINTS" id="PR00040">
    <property type="entry name" value="HTHMERR"/>
</dbReference>
<evidence type="ECO:0000313" key="4">
    <source>
        <dbReference type="Proteomes" id="UP001589747"/>
    </source>
</evidence>
<sequence length="257" mass="30106">MYRIGQLAKMTNLSIRTLRYYDEIGLLKPALVTESGYRYYAKEEIRVLRHIIAMKELGFNLTSIKELLSAGQEVEENRWRNYLDIELAKIAEEKKRLLEMEKLLMTTRYAFEMNGGIETEDILLFIRALQSPPGLREDFLARNFTEREAGIINNLPKLDENDPRSLEWARLIRQVKDHLHEPPSSAVSRQLAARIIELVMEWFQQDERLIDKYWSMIRPEEGETANVFGLDTKVMAHIDRIVDWYLQHVEGDDGYGG</sequence>
<organism evidence="3 4">
    <name type="scientific">Paenibacillus aurantiacus</name>
    <dbReference type="NCBI Taxonomy" id="1936118"/>
    <lineage>
        <taxon>Bacteria</taxon>
        <taxon>Bacillati</taxon>
        <taxon>Bacillota</taxon>
        <taxon>Bacilli</taxon>
        <taxon>Bacillales</taxon>
        <taxon>Paenibacillaceae</taxon>
        <taxon>Paenibacillus</taxon>
    </lineage>
</organism>
<dbReference type="PROSITE" id="PS50937">
    <property type="entry name" value="HTH_MERR_2"/>
    <property type="match status" value="1"/>
</dbReference>
<dbReference type="InterPro" id="IPR000551">
    <property type="entry name" value="MerR-type_HTH_dom"/>
</dbReference>
<dbReference type="Gene3D" id="1.10.1660.10">
    <property type="match status" value="1"/>
</dbReference>
<reference evidence="3 4" key="1">
    <citation type="submission" date="2024-09" db="EMBL/GenBank/DDBJ databases">
        <authorList>
            <person name="Sun Q."/>
            <person name="Mori K."/>
        </authorList>
    </citation>
    <scope>NUCLEOTIDE SEQUENCE [LARGE SCALE GENOMIC DNA]</scope>
    <source>
        <strain evidence="3 4">TISTR 2452</strain>
    </source>
</reference>
<dbReference type="PANTHER" id="PTHR30204:SF97">
    <property type="entry name" value="MERR FAMILY REGULATORY PROTEIN"/>
    <property type="match status" value="1"/>
</dbReference>
<evidence type="ECO:0000256" key="1">
    <source>
        <dbReference type="ARBA" id="ARBA00023125"/>
    </source>
</evidence>
<accession>A0ABV5KM91</accession>
<comment type="caution">
    <text evidence="3">The sequence shown here is derived from an EMBL/GenBank/DDBJ whole genome shotgun (WGS) entry which is preliminary data.</text>
</comment>
<proteinExistence type="predicted"/>
<keyword evidence="4" id="KW-1185">Reference proteome</keyword>
<name>A0ABV5KM91_9BACL</name>
<dbReference type="SMART" id="SM00422">
    <property type="entry name" value="HTH_MERR"/>
    <property type="match status" value="1"/>
</dbReference>
<dbReference type="InterPro" id="IPR047057">
    <property type="entry name" value="MerR_fam"/>
</dbReference>